<comment type="caution">
    <text evidence="1">The sequence shown here is derived from an EMBL/GenBank/DDBJ whole genome shotgun (WGS) entry which is preliminary data.</text>
</comment>
<name>A0A9X2CQ09_9FLAO</name>
<dbReference type="InterPro" id="IPR022385">
    <property type="entry name" value="Rhs_assc_core"/>
</dbReference>
<dbReference type="Gene3D" id="2.180.10.10">
    <property type="entry name" value="RHS repeat-associated core"/>
    <property type="match status" value="1"/>
</dbReference>
<evidence type="ECO:0000313" key="1">
    <source>
        <dbReference type="EMBL" id="MCL6220829.1"/>
    </source>
</evidence>
<dbReference type="Proteomes" id="UP001139521">
    <property type="component" value="Unassembled WGS sequence"/>
</dbReference>
<protein>
    <recommendedName>
        <fullName evidence="3">RHS repeat-associated core domain-containing protein</fullName>
    </recommendedName>
</protein>
<reference evidence="1" key="1">
    <citation type="submission" date="2022-01" db="EMBL/GenBank/DDBJ databases">
        <title>Genome sequencing of Zunongwangia sp. M21534 genome.</title>
        <authorList>
            <person name="Chen Y."/>
            <person name="Dong C."/>
            <person name="Shao Z."/>
        </authorList>
    </citation>
    <scope>NUCLEOTIDE SEQUENCE</scope>
    <source>
        <strain evidence="1">MCCC M21534</strain>
    </source>
</reference>
<dbReference type="NCBIfam" id="TIGR03696">
    <property type="entry name" value="Rhs_assc_core"/>
    <property type="match status" value="1"/>
</dbReference>
<proteinExistence type="predicted"/>
<evidence type="ECO:0000313" key="2">
    <source>
        <dbReference type="Proteomes" id="UP001139521"/>
    </source>
</evidence>
<dbReference type="AlphaFoldDB" id="A0A9X2CQ09"/>
<accession>A0A9X2CQ09</accession>
<sequence length="295" mass="32903">MVQENNHKTFMGQEEEKELGKNTYAFQWRDYDPAIGRFNKIDRFAEKYYSITPYHFAANNPVFFNEIAGDSIKGVSRKSARRARREIRKTFKENKKLARLFKTKGSKFKGISQEDFDNATQNSSDDEKALSQGYFDAVNSQEIHIVEAVKRGEKLDSNLSQINGFKTGEDVDNATGGGFNYGTSNGSHTVIVTNSTVPITDYRDNSTGARILNRTSSAGELLAHELLGHGLTRYNTGGNQFLNAIQLTNLYNRVTNTSGSPYRFYRDGSRHGGNPAGAGVAIPGTISWQVPLYLK</sequence>
<keyword evidence="2" id="KW-1185">Reference proteome</keyword>
<gene>
    <name evidence="1" type="ORF">L1967_21265</name>
</gene>
<dbReference type="EMBL" id="JAKHSK010000059">
    <property type="protein sequence ID" value="MCL6220829.1"/>
    <property type="molecule type" value="Genomic_DNA"/>
</dbReference>
<organism evidence="1 2">
    <name type="scientific">Zunongwangia pacifica</name>
    <dbReference type="NCBI Taxonomy" id="2911062"/>
    <lineage>
        <taxon>Bacteria</taxon>
        <taxon>Pseudomonadati</taxon>
        <taxon>Bacteroidota</taxon>
        <taxon>Flavobacteriia</taxon>
        <taxon>Flavobacteriales</taxon>
        <taxon>Flavobacteriaceae</taxon>
        <taxon>Zunongwangia</taxon>
    </lineage>
</organism>
<evidence type="ECO:0008006" key="3">
    <source>
        <dbReference type="Google" id="ProtNLM"/>
    </source>
</evidence>